<organism evidence="1 2">
    <name type="scientific">Nephila pilipes</name>
    <name type="common">Giant wood spider</name>
    <name type="synonym">Nephila maculata</name>
    <dbReference type="NCBI Taxonomy" id="299642"/>
    <lineage>
        <taxon>Eukaryota</taxon>
        <taxon>Metazoa</taxon>
        <taxon>Ecdysozoa</taxon>
        <taxon>Arthropoda</taxon>
        <taxon>Chelicerata</taxon>
        <taxon>Arachnida</taxon>
        <taxon>Araneae</taxon>
        <taxon>Araneomorphae</taxon>
        <taxon>Entelegynae</taxon>
        <taxon>Araneoidea</taxon>
        <taxon>Nephilidae</taxon>
        <taxon>Nephila</taxon>
    </lineage>
</organism>
<gene>
    <name evidence="1" type="ORF">NPIL_358051</name>
</gene>
<evidence type="ECO:0000313" key="1">
    <source>
        <dbReference type="EMBL" id="GFT18728.1"/>
    </source>
</evidence>
<sequence>EENFLCREEREKERDAFAAAATQWQWLLPRRSSPDSLSVPRRRPYSSETFPHLFKSVHFANY</sequence>
<comment type="caution">
    <text evidence="1">The sequence shown here is derived from an EMBL/GenBank/DDBJ whole genome shotgun (WGS) entry which is preliminary data.</text>
</comment>
<accession>A0A8X6TKU5</accession>
<reference evidence="1" key="1">
    <citation type="submission" date="2020-08" db="EMBL/GenBank/DDBJ databases">
        <title>Multicomponent nature underlies the extraordinary mechanical properties of spider dragline silk.</title>
        <authorList>
            <person name="Kono N."/>
            <person name="Nakamura H."/>
            <person name="Mori M."/>
            <person name="Yoshida Y."/>
            <person name="Ohtoshi R."/>
            <person name="Malay A.D."/>
            <person name="Moran D.A.P."/>
            <person name="Tomita M."/>
            <person name="Numata K."/>
            <person name="Arakawa K."/>
        </authorList>
    </citation>
    <scope>NUCLEOTIDE SEQUENCE</scope>
</reference>
<protein>
    <submittedName>
        <fullName evidence="1">Uncharacterized protein</fullName>
    </submittedName>
</protein>
<proteinExistence type="predicted"/>
<dbReference type="AlphaFoldDB" id="A0A8X6TKU5"/>
<evidence type="ECO:0000313" key="2">
    <source>
        <dbReference type="Proteomes" id="UP000887013"/>
    </source>
</evidence>
<feature type="non-terminal residue" evidence="1">
    <location>
        <position position="1"/>
    </location>
</feature>
<dbReference type="Proteomes" id="UP000887013">
    <property type="component" value="Unassembled WGS sequence"/>
</dbReference>
<keyword evidence="2" id="KW-1185">Reference proteome</keyword>
<name>A0A8X6TKU5_NEPPI</name>
<dbReference type="EMBL" id="BMAW01010421">
    <property type="protein sequence ID" value="GFT18728.1"/>
    <property type="molecule type" value="Genomic_DNA"/>
</dbReference>